<accession>X1MY26</accession>
<dbReference type="PANTHER" id="PTHR44858:SF1">
    <property type="entry name" value="UDP-N-ACETYLGLUCOSAMINE--PEPTIDE N-ACETYLGLUCOSAMINYLTRANSFERASE SPINDLY-RELATED"/>
    <property type="match status" value="1"/>
</dbReference>
<feature type="non-terminal residue" evidence="3">
    <location>
        <position position="1"/>
    </location>
</feature>
<dbReference type="AlphaFoldDB" id="X1MY26"/>
<evidence type="ECO:0000256" key="2">
    <source>
        <dbReference type="ARBA" id="ARBA00022803"/>
    </source>
</evidence>
<evidence type="ECO:0000313" key="3">
    <source>
        <dbReference type="EMBL" id="GAI19545.1"/>
    </source>
</evidence>
<gene>
    <name evidence="3" type="ORF">S06H3_36882</name>
</gene>
<name>X1MY26_9ZZZZ</name>
<dbReference type="Pfam" id="PF00515">
    <property type="entry name" value="TPR_1"/>
    <property type="match status" value="2"/>
</dbReference>
<protein>
    <submittedName>
        <fullName evidence="3">Uncharacterized protein</fullName>
    </submittedName>
</protein>
<organism evidence="3">
    <name type="scientific">marine sediment metagenome</name>
    <dbReference type="NCBI Taxonomy" id="412755"/>
    <lineage>
        <taxon>unclassified sequences</taxon>
        <taxon>metagenomes</taxon>
        <taxon>ecological metagenomes</taxon>
    </lineage>
</organism>
<keyword evidence="2" id="KW-0802">TPR repeat</keyword>
<proteinExistence type="predicted"/>
<feature type="non-terminal residue" evidence="3">
    <location>
        <position position="271"/>
    </location>
</feature>
<dbReference type="InterPro" id="IPR019734">
    <property type="entry name" value="TPR_rpt"/>
</dbReference>
<dbReference type="GO" id="GO:0009279">
    <property type="term" value="C:cell outer membrane"/>
    <property type="evidence" value="ECO:0007669"/>
    <property type="project" value="TreeGrafter"/>
</dbReference>
<dbReference type="PROSITE" id="PS50005">
    <property type="entry name" value="TPR"/>
    <property type="match status" value="5"/>
</dbReference>
<dbReference type="InterPro" id="IPR011990">
    <property type="entry name" value="TPR-like_helical_dom_sf"/>
</dbReference>
<sequence length="271" mass="30721">YSALAYYNRGNAWAEKGEHDKAITDFSRFIELKPKVFDGFLARGIAWGTRGEYDKAIADYSRAIELKSKYSALAYYNRGNVWEAKGDHDKAIADYTEAIKLNPVWDSPYNSRGDVWRDKGDYDKAIADYNKTIELNPKSASAYGLRGRTYFGCGKFADAAKDLHRFLVLDPHDKYHALWRYLARRRAGQPAGKELAAFASRYVKDSSAWPGPVFELLAGRIEPAKCLQAAEPKKPDLTAPKLSAADKTARKTAYEKLRREQLCEAYFYIAQ</sequence>
<evidence type="ECO:0000256" key="1">
    <source>
        <dbReference type="ARBA" id="ARBA00022737"/>
    </source>
</evidence>
<reference evidence="3" key="1">
    <citation type="journal article" date="2014" name="Front. Microbiol.">
        <title>High frequency of phylogenetically diverse reductive dehalogenase-homologous genes in deep subseafloor sedimentary metagenomes.</title>
        <authorList>
            <person name="Kawai M."/>
            <person name="Futagami T."/>
            <person name="Toyoda A."/>
            <person name="Takaki Y."/>
            <person name="Nishi S."/>
            <person name="Hori S."/>
            <person name="Arai W."/>
            <person name="Tsubouchi T."/>
            <person name="Morono Y."/>
            <person name="Uchiyama I."/>
            <person name="Ito T."/>
            <person name="Fujiyama A."/>
            <person name="Inagaki F."/>
            <person name="Takami H."/>
        </authorList>
    </citation>
    <scope>NUCLEOTIDE SEQUENCE</scope>
    <source>
        <strain evidence="3">Expedition CK06-06</strain>
    </source>
</reference>
<dbReference type="PANTHER" id="PTHR44858">
    <property type="entry name" value="TETRATRICOPEPTIDE REPEAT PROTEIN 6"/>
    <property type="match status" value="1"/>
</dbReference>
<dbReference type="InterPro" id="IPR050498">
    <property type="entry name" value="Ycf3"/>
</dbReference>
<dbReference type="Pfam" id="PF13414">
    <property type="entry name" value="TPR_11"/>
    <property type="match status" value="1"/>
</dbReference>
<dbReference type="Gene3D" id="1.25.40.10">
    <property type="entry name" value="Tetratricopeptide repeat domain"/>
    <property type="match status" value="2"/>
</dbReference>
<dbReference type="SUPFAM" id="SSF48452">
    <property type="entry name" value="TPR-like"/>
    <property type="match status" value="1"/>
</dbReference>
<dbReference type="SMART" id="SM00028">
    <property type="entry name" value="TPR"/>
    <property type="match status" value="5"/>
</dbReference>
<comment type="caution">
    <text evidence="3">The sequence shown here is derived from an EMBL/GenBank/DDBJ whole genome shotgun (WGS) entry which is preliminary data.</text>
</comment>
<keyword evidence="1" id="KW-0677">Repeat</keyword>
<dbReference type="GO" id="GO:0046813">
    <property type="term" value="P:receptor-mediated virion attachment to host cell"/>
    <property type="evidence" value="ECO:0007669"/>
    <property type="project" value="TreeGrafter"/>
</dbReference>
<dbReference type="EMBL" id="BARV01022359">
    <property type="protein sequence ID" value="GAI19545.1"/>
    <property type="molecule type" value="Genomic_DNA"/>
</dbReference>
<dbReference type="Pfam" id="PF13181">
    <property type="entry name" value="TPR_8"/>
    <property type="match status" value="1"/>
</dbReference>
<dbReference type="PROSITE" id="PS50293">
    <property type="entry name" value="TPR_REGION"/>
    <property type="match status" value="2"/>
</dbReference>